<feature type="region of interest" description="Disordered" evidence="1">
    <location>
        <begin position="1"/>
        <end position="20"/>
    </location>
</feature>
<dbReference type="Proteomes" id="UP001500755">
    <property type="component" value="Unassembled WGS sequence"/>
</dbReference>
<keyword evidence="4" id="KW-1185">Reference proteome</keyword>
<protein>
    <recommendedName>
        <fullName evidence="5">Integral membrane protein</fullName>
    </recommendedName>
</protein>
<gene>
    <name evidence="3" type="ORF">GCM10009755_23060</name>
</gene>
<feature type="transmembrane region" description="Helical" evidence="2">
    <location>
        <begin position="88"/>
        <end position="114"/>
    </location>
</feature>
<feature type="transmembrane region" description="Helical" evidence="2">
    <location>
        <begin position="126"/>
        <end position="147"/>
    </location>
</feature>
<evidence type="ECO:0000256" key="1">
    <source>
        <dbReference type="SAM" id="MobiDB-lite"/>
    </source>
</evidence>
<sequence length="237" mass="25543">MLDDAVPEDPTVGTPSVNPLTAPCTVTVDGTPVVHLAGHSEHTDRTRAHRGLSATDHRSLNTDRNTRVFHIGRQAGLVWIEAALVLEIVAGLVAAALVSLPLAATVIVPLGLYVAFARWGRLRATAVLATNAAVQSALAGALLLLGAAYPSALWLFLLPTSALVATALVIFCGWADSRANPETARAERAEIVFARERVREQRVQRRAERAERSRLRSTARAEALDREITEPTRIYVP</sequence>
<keyword evidence="2" id="KW-0812">Transmembrane</keyword>
<comment type="caution">
    <text evidence="3">The sequence shown here is derived from an EMBL/GenBank/DDBJ whole genome shotgun (WGS) entry which is preliminary data.</text>
</comment>
<keyword evidence="2" id="KW-1133">Transmembrane helix</keyword>
<keyword evidence="2" id="KW-0472">Membrane</keyword>
<evidence type="ECO:0000313" key="4">
    <source>
        <dbReference type="Proteomes" id="UP001500755"/>
    </source>
</evidence>
<evidence type="ECO:0000313" key="3">
    <source>
        <dbReference type="EMBL" id="GAA2011119.1"/>
    </source>
</evidence>
<name>A0ABP5F0H0_9MICO</name>
<reference evidence="4" key="1">
    <citation type="journal article" date="2019" name="Int. J. Syst. Evol. Microbiol.">
        <title>The Global Catalogue of Microorganisms (GCM) 10K type strain sequencing project: providing services to taxonomists for standard genome sequencing and annotation.</title>
        <authorList>
            <consortium name="The Broad Institute Genomics Platform"/>
            <consortium name="The Broad Institute Genome Sequencing Center for Infectious Disease"/>
            <person name="Wu L."/>
            <person name="Ma J."/>
        </authorList>
    </citation>
    <scope>NUCLEOTIDE SEQUENCE [LARGE SCALE GENOMIC DNA]</scope>
    <source>
        <strain evidence="4">JCM 14546</strain>
    </source>
</reference>
<organism evidence="3 4">
    <name type="scientific">Brevibacterium samyangense</name>
    <dbReference type="NCBI Taxonomy" id="366888"/>
    <lineage>
        <taxon>Bacteria</taxon>
        <taxon>Bacillati</taxon>
        <taxon>Actinomycetota</taxon>
        <taxon>Actinomycetes</taxon>
        <taxon>Micrococcales</taxon>
        <taxon>Brevibacteriaceae</taxon>
        <taxon>Brevibacterium</taxon>
    </lineage>
</organism>
<feature type="transmembrane region" description="Helical" evidence="2">
    <location>
        <begin position="153"/>
        <end position="175"/>
    </location>
</feature>
<accession>A0ABP5F0H0</accession>
<dbReference type="EMBL" id="BAAANO010000020">
    <property type="protein sequence ID" value="GAA2011119.1"/>
    <property type="molecule type" value="Genomic_DNA"/>
</dbReference>
<evidence type="ECO:0008006" key="5">
    <source>
        <dbReference type="Google" id="ProtNLM"/>
    </source>
</evidence>
<proteinExistence type="predicted"/>
<evidence type="ECO:0000256" key="2">
    <source>
        <dbReference type="SAM" id="Phobius"/>
    </source>
</evidence>